<dbReference type="KEGG" id="abas:ACPOL_2197"/>
<sequence>MFGIPTPEQCLWAALIFGAVYQSYRYPLQINTAGMSPSYSDTPVAFQAAKAIVISIFCLISLFYLPKRSLSFPKWLMVILVAFMSGYPLLKIMNAGAGNSNVYLDTVFWPLAALVLVLSTNGISYRGLDRFFRFIFLYALLSNAVEVTLFLTIGRLPALAWADSWVVRFGGFLDDPNGFAALLFMLLGWVHVRFTGGRRFAAEAGLVLCLFLTQSLSAIGFLLLLTVFMAFRWLIRKPILIGGIGVLIATLLSFVWSSLSSAVAAVIALRQGSIDDHLSGNTLANLSSGLDWLFGIETYTHYESWWVGALVNFGLPWYSLFLTVMAALMWSVIVAFRGEHDCQHKAVLSGILLLSAYFVVGNANLPFFHIFPISFFFFCFSFLVFFGKINGDGADAKKLPMGRPAPLVSAPAKL</sequence>
<keyword evidence="1" id="KW-0812">Transmembrane</keyword>
<organism evidence="2 3">
    <name type="scientific">Acidisarcina polymorpha</name>
    <dbReference type="NCBI Taxonomy" id="2211140"/>
    <lineage>
        <taxon>Bacteria</taxon>
        <taxon>Pseudomonadati</taxon>
        <taxon>Acidobacteriota</taxon>
        <taxon>Terriglobia</taxon>
        <taxon>Terriglobales</taxon>
        <taxon>Acidobacteriaceae</taxon>
        <taxon>Acidisarcina</taxon>
    </lineage>
</organism>
<feature type="transmembrane region" description="Helical" evidence="1">
    <location>
        <begin position="206"/>
        <end position="233"/>
    </location>
</feature>
<evidence type="ECO:0000256" key="1">
    <source>
        <dbReference type="SAM" id="Phobius"/>
    </source>
</evidence>
<evidence type="ECO:0008006" key="4">
    <source>
        <dbReference type="Google" id="ProtNLM"/>
    </source>
</evidence>
<feature type="transmembrane region" description="Helical" evidence="1">
    <location>
        <begin position="135"/>
        <end position="156"/>
    </location>
</feature>
<keyword evidence="1" id="KW-0472">Membrane</keyword>
<protein>
    <recommendedName>
        <fullName evidence="4">O-antigen polymerase</fullName>
    </recommendedName>
</protein>
<feature type="transmembrane region" description="Helical" evidence="1">
    <location>
        <begin position="72"/>
        <end position="90"/>
    </location>
</feature>
<evidence type="ECO:0000313" key="2">
    <source>
        <dbReference type="EMBL" id="AXC11521.1"/>
    </source>
</evidence>
<dbReference type="EMBL" id="CP030840">
    <property type="protein sequence ID" value="AXC11521.1"/>
    <property type="molecule type" value="Genomic_DNA"/>
</dbReference>
<feature type="transmembrane region" description="Helical" evidence="1">
    <location>
        <begin position="369"/>
        <end position="389"/>
    </location>
</feature>
<feature type="transmembrane region" description="Helical" evidence="1">
    <location>
        <begin position="315"/>
        <end position="334"/>
    </location>
</feature>
<keyword evidence="3" id="KW-1185">Reference proteome</keyword>
<reference evidence="2 3" key="1">
    <citation type="journal article" date="2018" name="Front. Microbiol.">
        <title>Hydrolytic Capabilities as a Key to Environmental Success: Chitinolytic and Cellulolytic Acidobacteria From Acidic Sub-arctic Soils and Boreal Peatlands.</title>
        <authorList>
            <person name="Belova S.E."/>
            <person name="Ravin N.V."/>
            <person name="Pankratov T.A."/>
            <person name="Rakitin A.L."/>
            <person name="Ivanova A.A."/>
            <person name="Beletsky A.V."/>
            <person name="Mardanov A.V."/>
            <person name="Sinninghe Damste J.S."/>
            <person name="Dedysh S.N."/>
        </authorList>
    </citation>
    <scope>NUCLEOTIDE SEQUENCE [LARGE SCALE GENOMIC DNA]</scope>
    <source>
        <strain evidence="2 3">SBC82</strain>
    </source>
</reference>
<feature type="transmembrane region" description="Helical" evidence="1">
    <location>
        <begin position="176"/>
        <end position="194"/>
    </location>
</feature>
<feature type="transmembrane region" description="Helical" evidence="1">
    <location>
        <begin position="44"/>
        <end position="65"/>
    </location>
</feature>
<accession>A0A2Z5FXE0</accession>
<evidence type="ECO:0000313" key="3">
    <source>
        <dbReference type="Proteomes" id="UP000253606"/>
    </source>
</evidence>
<keyword evidence="1" id="KW-1133">Transmembrane helix</keyword>
<feature type="transmembrane region" description="Helical" evidence="1">
    <location>
        <begin position="102"/>
        <end position="123"/>
    </location>
</feature>
<feature type="transmembrane region" description="Helical" evidence="1">
    <location>
        <begin position="239"/>
        <end position="266"/>
    </location>
</feature>
<proteinExistence type="predicted"/>
<gene>
    <name evidence="2" type="ORF">ACPOL_2197</name>
</gene>
<dbReference type="AlphaFoldDB" id="A0A2Z5FXE0"/>
<dbReference type="Proteomes" id="UP000253606">
    <property type="component" value="Chromosome"/>
</dbReference>
<name>A0A2Z5FXE0_9BACT</name>